<reference evidence="1" key="2">
    <citation type="submission" date="2020-11" db="EMBL/GenBank/DDBJ databases">
        <authorList>
            <person name="McCartney M.A."/>
            <person name="Auch B."/>
            <person name="Kono T."/>
            <person name="Mallez S."/>
            <person name="Becker A."/>
            <person name="Gohl D.M."/>
            <person name="Silverstein K.A.T."/>
            <person name="Koren S."/>
            <person name="Bechman K.B."/>
            <person name="Herman A."/>
            <person name="Abrahante J.E."/>
            <person name="Garbe J."/>
        </authorList>
    </citation>
    <scope>NUCLEOTIDE SEQUENCE</scope>
    <source>
        <strain evidence="1">Duluth1</strain>
        <tissue evidence="1">Whole animal</tissue>
    </source>
</reference>
<sequence length="52" mass="5858">MPELDELTISRKRWDDTASAIDSSHMAETWVVSTATTNDEAKQIQKKHVVVS</sequence>
<evidence type="ECO:0000313" key="1">
    <source>
        <dbReference type="EMBL" id="KAH3842579.1"/>
    </source>
</evidence>
<gene>
    <name evidence="1" type="ORF">DPMN_116076</name>
</gene>
<reference evidence="1" key="1">
    <citation type="journal article" date="2019" name="bioRxiv">
        <title>The Genome of the Zebra Mussel, Dreissena polymorpha: A Resource for Invasive Species Research.</title>
        <authorList>
            <person name="McCartney M.A."/>
            <person name="Auch B."/>
            <person name="Kono T."/>
            <person name="Mallez S."/>
            <person name="Zhang Y."/>
            <person name="Obille A."/>
            <person name="Becker A."/>
            <person name="Abrahante J.E."/>
            <person name="Garbe J."/>
            <person name="Badalamenti J.P."/>
            <person name="Herman A."/>
            <person name="Mangelson H."/>
            <person name="Liachko I."/>
            <person name="Sullivan S."/>
            <person name="Sone E.D."/>
            <person name="Koren S."/>
            <person name="Silverstein K.A.T."/>
            <person name="Beckman K.B."/>
            <person name="Gohl D.M."/>
        </authorList>
    </citation>
    <scope>NUCLEOTIDE SEQUENCE</scope>
    <source>
        <strain evidence="1">Duluth1</strain>
        <tissue evidence="1">Whole animal</tissue>
    </source>
</reference>
<dbReference type="Proteomes" id="UP000828390">
    <property type="component" value="Unassembled WGS sequence"/>
</dbReference>
<dbReference type="EMBL" id="JAIWYP010000004">
    <property type="protein sequence ID" value="KAH3842579.1"/>
    <property type="molecule type" value="Genomic_DNA"/>
</dbReference>
<name>A0A9D4QT76_DREPO</name>
<keyword evidence="2" id="KW-1185">Reference proteome</keyword>
<organism evidence="1 2">
    <name type="scientific">Dreissena polymorpha</name>
    <name type="common">Zebra mussel</name>
    <name type="synonym">Mytilus polymorpha</name>
    <dbReference type="NCBI Taxonomy" id="45954"/>
    <lineage>
        <taxon>Eukaryota</taxon>
        <taxon>Metazoa</taxon>
        <taxon>Spiralia</taxon>
        <taxon>Lophotrochozoa</taxon>
        <taxon>Mollusca</taxon>
        <taxon>Bivalvia</taxon>
        <taxon>Autobranchia</taxon>
        <taxon>Heteroconchia</taxon>
        <taxon>Euheterodonta</taxon>
        <taxon>Imparidentia</taxon>
        <taxon>Neoheterodontei</taxon>
        <taxon>Myida</taxon>
        <taxon>Dreissenoidea</taxon>
        <taxon>Dreissenidae</taxon>
        <taxon>Dreissena</taxon>
    </lineage>
</organism>
<evidence type="ECO:0000313" key="2">
    <source>
        <dbReference type="Proteomes" id="UP000828390"/>
    </source>
</evidence>
<accession>A0A9D4QT76</accession>
<comment type="caution">
    <text evidence="1">The sequence shown here is derived from an EMBL/GenBank/DDBJ whole genome shotgun (WGS) entry which is preliminary data.</text>
</comment>
<dbReference type="AlphaFoldDB" id="A0A9D4QT76"/>
<proteinExistence type="predicted"/>
<protein>
    <submittedName>
        <fullName evidence="1">Uncharacterized protein</fullName>
    </submittedName>
</protein>